<dbReference type="EMBL" id="QKYN01000053">
    <property type="protein sequence ID" value="RAG85041.1"/>
    <property type="molecule type" value="Genomic_DNA"/>
</dbReference>
<accession>A0A2X0IP88</accession>
<dbReference type="AlphaFoldDB" id="A0A2X0IP88"/>
<reference evidence="3 4" key="1">
    <citation type="submission" date="2018-06" db="EMBL/GenBank/DDBJ databases">
        <title>Streptacidiphilus pinicola sp. nov., isolated from pine grove soil.</title>
        <authorList>
            <person name="Roh S.G."/>
            <person name="Park S."/>
            <person name="Kim M.-K."/>
            <person name="Yun B.-R."/>
            <person name="Park J."/>
            <person name="Kim M.J."/>
            <person name="Kim Y.S."/>
            <person name="Kim S.B."/>
        </authorList>
    </citation>
    <scope>NUCLEOTIDE SEQUENCE [LARGE SCALE GENOMIC DNA]</scope>
    <source>
        <strain evidence="3 4">MMS16-CNU450</strain>
    </source>
</reference>
<sequence length="337" mass="34843">MTPCHGRPVPLAEPAGPAAHLTPDRVHRRTPMRRHGPCPGCPPRQAALPTITRENGSVMSSFRSAGPVDATIHLGAGSAEITVSNQGETSVEVRPSTAGNADDIRVAEATQVKYAGGRLTVRTPLFDLRGSVSLKVSLPQGSRLEADVTAGHLTSTGVLGDCEVRTGTGNVRIAQGNAVRVLTQHGNIDVGRALGQVEVSAGSGHLRIDSVDGNARLTNTNGDTQVGLAAGDVEVQGTNGNITIGRAGACVVATTSSGHVKVREVVRGTIDLRSNLGNLEIGVREGSSAHLDVHTQLGRIHNALEGLDLPDSDLNDVRITGSTNLGDVMVQRAPSGS</sequence>
<proteinExistence type="predicted"/>
<name>A0A2X0IP88_9ACTN</name>
<evidence type="ECO:0000313" key="4">
    <source>
        <dbReference type="Proteomes" id="UP000248889"/>
    </source>
</evidence>
<dbReference type="Proteomes" id="UP000248889">
    <property type="component" value="Unassembled WGS sequence"/>
</dbReference>
<evidence type="ECO:0000256" key="1">
    <source>
        <dbReference type="SAM" id="MobiDB-lite"/>
    </source>
</evidence>
<protein>
    <recommendedName>
        <fullName evidence="2">DUF4097 domain-containing protein</fullName>
    </recommendedName>
</protein>
<dbReference type="InterPro" id="IPR025164">
    <property type="entry name" value="Toastrack_DUF4097"/>
</dbReference>
<feature type="domain" description="DUF4097" evidence="2">
    <location>
        <begin position="78"/>
        <end position="284"/>
    </location>
</feature>
<keyword evidence="4" id="KW-1185">Reference proteome</keyword>
<evidence type="ECO:0000313" key="3">
    <source>
        <dbReference type="EMBL" id="RAG85041.1"/>
    </source>
</evidence>
<feature type="compositionally biased region" description="Basic residues" evidence="1">
    <location>
        <begin position="26"/>
        <end position="36"/>
    </location>
</feature>
<gene>
    <name evidence="3" type="ORF">DN069_13865</name>
</gene>
<comment type="caution">
    <text evidence="3">The sequence shown here is derived from an EMBL/GenBank/DDBJ whole genome shotgun (WGS) entry which is preliminary data.</text>
</comment>
<dbReference type="Pfam" id="PF13349">
    <property type="entry name" value="DUF4097"/>
    <property type="match status" value="1"/>
</dbReference>
<feature type="region of interest" description="Disordered" evidence="1">
    <location>
        <begin position="1"/>
        <end position="45"/>
    </location>
</feature>
<dbReference type="RefSeq" id="WP_111501262.1">
    <property type="nucleotide sequence ID" value="NZ_QKYN01000053.1"/>
</dbReference>
<evidence type="ECO:0000259" key="2">
    <source>
        <dbReference type="Pfam" id="PF13349"/>
    </source>
</evidence>
<organism evidence="3 4">
    <name type="scientific">Streptacidiphilus pinicola</name>
    <dbReference type="NCBI Taxonomy" id="2219663"/>
    <lineage>
        <taxon>Bacteria</taxon>
        <taxon>Bacillati</taxon>
        <taxon>Actinomycetota</taxon>
        <taxon>Actinomycetes</taxon>
        <taxon>Kitasatosporales</taxon>
        <taxon>Streptomycetaceae</taxon>
        <taxon>Streptacidiphilus</taxon>
    </lineage>
</organism>
<dbReference type="OrthoDB" id="3252095at2"/>